<evidence type="ECO:0000313" key="2">
    <source>
        <dbReference type="EMBL" id="CBX93123.1"/>
    </source>
</evidence>
<accession>E4ZP98</accession>
<gene>
    <name evidence="2" type="ORF">LEMA_P040240.1</name>
</gene>
<dbReference type="GeneID" id="13282642"/>
<evidence type="ECO:0008006" key="4">
    <source>
        <dbReference type="Google" id="ProtNLM"/>
    </source>
</evidence>
<dbReference type="eggNOG" id="ENOG502SZKJ">
    <property type="taxonomic scope" value="Eukaryota"/>
</dbReference>
<feature type="region of interest" description="Disordered" evidence="1">
    <location>
        <begin position="174"/>
        <end position="194"/>
    </location>
</feature>
<dbReference type="VEuPathDB" id="FungiDB:LEMA_P040240.1"/>
<dbReference type="InParanoid" id="E4ZP98"/>
<evidence type="ECO:0000313" key="3">
    <source>
        <dbReference type="Proteomes" id="UP000002668"/>
    </source>
</evidence>
<dbReference type="EMBL" id="FP929105">
    <property type="protein sequence ID" value="CBX93123.1"/>
    <property type="molecule type" value="Genomic_DNA"/>
</dbReference>
<protein>
    <recommendedName>
        <fullName evidence="4">F-box domain-containing protein</fullName>
    </recommendedName>
</protein>
<feature type="compositionally biased region" description="Basic and acidic residues" evidence="1">
    <location>
        <begin position="179"/>
        <end position="194"/>
    </location>
</feature>
<dbReference type="PANTHER" id="PTHR42085:SF1">
    <property type="entry name" value="F-BOX DOMAIN-CONTAINING PROTEIN"/>
    <property type="match status" value="1"/>
</dbReference>
<dbReference type="PANTHER" id="PTHR42085">
    <property type="entry name" value="F-BOX DOMAIN-CONTAINING PROTEIN"/>
    <property type="match status" value="1"/>
</dbReference>
<keyword evidence="3" id="KW-1185">Reference proteome</keyword>
<reference evidence="3" key="1">
    <citation type="journal article" date="2011" name="Nat. Commun.">
        <title>Effector diversification within compartments of the Leptosphaeria maculans genome affected by Repeat-Induced Point mutations.</title>
        <authorList>
            <person name="Rouxel T."/>
            <person name="Grandaubert J."/>
            <person name="Hane J.K."/>
            <person name="Hoede C."/>
            <person name="van de Wouw A.P."/>
            <person name="Couloux A."/>
            <person name="Dominguez V."/>
            <person name="Anthouard V."/>
            <person name="Bally P."/>
            <person name="Bourras S."/>
            <person name="Cozijnsen A.J."/>
            <person name="Ciuffetti L.M."/>
            <person name="Degrave A."/>
            <person name="Dilmaghani A."/>
            <person name="Duret L."/>
            <person name="Fudal I."/>
            <person name="Goodwin S.B."/>
            <person name="Gout L."/>
            <person name="Glaser N."/>
            <person name="Linglin J."/>
            <person name="Kema G.H.J."/>
            <person name="Lapalu N."/>
            <person name="Lawrence C.B."/>
            <person name="May K."/>
            <person name="Meyer M."/>
            <person name="Ollivier B."/>
            <person name="Poulain J."/>
            <person name="Schoch C.L."/>
            <person name="Simon A."/>
            <person name="Spatafora J.W."/>
            <person name="Stachowiak A."/>
            <person name="Turgeon B.G."/>
            <person name="Tyler B.M."/>
            <person name="Vincent D."/>
            <person name="Weissenbach J."/>
            <person name="Amselem J."/>
            <person name="Quesneville H."/>
            <person name="Oliver R.P."/>
            <person name="Wincker P."/>
            <person name="Balesdent M.-H."/>
            <person name="Howlett B.J."/>
        </authorList>
    </citation>
    <scope>NUCLEOTIDE SEQUENCE [LARGE SCALE GENOMIC DNA]</scope>
    <source>
        <strain evidence="3">JN3 / isolate v23.1.3 / race Av1-4-5-6-7-8</strain>
    </source>
</reference>
<dbReference type="OrthoDB" id="62952at2759"/>
<dbReference type="Proteomes" id="UP000002668">
    <property type="component" value="Genome"/>
</dbReference>
<organism evidence="3">
    <name type="scientific">Leptosphaeria maculans (strain JN3 / isolate v23.1.3 / race Av1-4-5-6-7-8)</name>
    <name type="common">Blackleg fungus</name>
    <name type="synonym">Phoma lingam</name>
    <dbReference type="NCBI Taxonomy" id="985895"/>
    <lineage>
        <taxon>Eukaryota</taxon>
        <taxon>Fungi</taxon>
        <taxon>Dikarya</taxon>
        <taxon>Ascomycota</taxon>
        <taxon>Pezizomycotina</taxon>
        <taxon>Dothideomycetes</taxon>
        <taxon>Pleosporomycetidae</taxon>
        <taxon>Pleosporales</taxon>
        <taxon>Pleosporineae</taxon>
        <taxon>Leptosphaeriaceae</taxon>
        <taxon>Plenodomus</taxon>
        <taxon>Plenodomus lingam/Leptosphaeria maculans species complex</taxon>
    </lineage>
</organism>
<proteinExistence type="predicted"/>
<dbReference type="AlphaFoldDB" id="E4ZP98"/>
<name>E4ZP98_LEPMJ</name>
<evidence type="ECO:0000256" key="1">
    <source>
        <dbReference type="SAM" id="MobiDB-lite"/>
    </source>
</evidence>
<sequence>MSHSPLSAASSRSPFLNLPPELRQRIYMNLLTTPSPILGPIARGSQTYSIHTSILRVSRHINAEARPIFFSQNTFVITSMPSSSEDDLVSGAGAFEPPLQLKDLPLVRKLEIDVLFYPKVLRVLEGRKYGGWSPVCEAAERYVGSLVGVLGAVEKSLLSLRLSADTRRYTAVALPSPQKQKEEGKKEAKAGEEQEDGLDFRKILTGFHMLDRNPRFREVQGKLALVPTISLHFDFIDCSFDFEIERSVLCNQRFAELAGQVLMKRNDIQARMAMQDVDGNNDTDGEARGSVRPRGYTEVLECFA</sequence>
<dbReference type="HOGENOM" id="CLU_970247_0_0_1"/>
<dbReference type="InterPro" id="IPR038883">
    <property type="entry name" value="AN11006-like"/>
</dbReference>
<dbReference type="OMA" id="TGFYMAD"/>